<dbReference type="PRINTS" id="PR00420">
    <property type="entry name" value="RNGMNOXGNASE"/>
</dbReference>
<feature type="domain" description="FAD-binding" evidence="6">
    <location>
        <begin position="204"/>
        <end position="295"/>
    </location>
</feature>
<accession>A0A1L7WGL3</accession>
<evidence type="ECO:0000256" key="2">
    <source>
        <dbReference type="ARBA" id="ARBA00022827"/>
    </source>
</evidence>
<dbReference type="EMBL" id="FJOG01000002">
    <property type="protein sequence ID" value="CZR51867.1"/>
    <property type="molecule type" value="Genomic_DNA"/>
</dbReference>
<evidence type="ECO:0000256" key="1">
    <source>
        <dbReference type="ARBA" id="ARBA00022630"/>
    </source>
</evidence>
<dbReference type="InterPro" id="IPR051704">
    <property type="entry name" value="FAD_aromatic-hydroxylase"/>
</dbReference>
<sequence length="427" mass="46955">MATKPSILICGASIAGPVLACFLSKAGIKTTIIERSPNFRTTGQQVDIRGPGLEVVRRMGLEEIVRSRTTEEAGLKFVDENNQLIAEFPVDKETGMSFSSDIEILRGELGRIFYDQTQESQNVDYIFGDHVTSLNDNGSKVEVELASGQKRSFDLVIGADGQNSKTRRLLFPEIQDPFNSLDNISPTSQSPSNPQTAPSHKMNEREQKDLFRELFKDAGREAERVLREMDGCEDWYMQEIGQVKMSFWHKGRIALLGDAAYCPSPISGAGTSLAIVGAYILAGEIVRSVKAGKGDLEQAFGEYENKMRAYVEKAQKLPPGAPQIANAQTKMGIMVMKGVLGFVYWSGLVNLFIRLNKKRVLHIPTIRISGKGLARSNMKSARCSSPSNNRADSPAKSPEHRIKPAPTSPKTGMPAKCHHNLITNSIP</sequence>
<feature type="region of interest" description="Disordered" evidence="4">
    <location>
        <begin position="180"/>
        <end position="205"/>
    </location>
</feature>
<dbReference type="GO" id="GO:0071949">
    <property type="term" value="F:FAD binding"/>
    <property type="evidence" value="ECO:0007669"/>
    <property type="project" value="InterPro"/>
</dbReference>
<protein>
    <submittedName>
        <fullName evidence="7">Related to salicylate 1-monooxygenase</fullName>
    </submittedName>
</protein>
<keyword evidence="5" id="KW-0472">Membrane</keyword>
<dbReference type="OrthoDB" id="655030at2759"/>
<evidence type="ECO:0000256" key="3">
    <source>
        <dbReference type="ARBA" id="ARBA00023002"/>
    </source>
</evidence>
<evidence type="ECO:0000256" key="5">
    <source>
        <dbReference type="SAM" id="Phobius"/>
    </source>
</evidence>
<gene>
    <name evidence="7" type="ORF">PAC_01744</name>
</gene>
<evidence type="ECO:0000313" key="7">
    <source>
        <dbReference type="EMBL" id="CZR51867.1"/>
    </source>
</evidence>
<dbReference type="Proteomes" id="UP000184330">
    <property type="component" value="Unassembled WGS sequence"/>
</dbReference>
<keyword evidence="5" id="KW-0812">Transmembrane</keyword>
<evidence type="ECO:0000313" key="8">
    <source>
        <dbReference type="Proteomes" id="UP000184330"/>
    </source>
</evidence>
<feature type="compositionally biased region" description="Polar residues" evidence="4">
    <location>
        <begin position="377"/>
        <end position="391"/>
    </location>
</feature>
<keyword evidence="2" id="KW-0274">FAD</keyword>
<feature type="compositionally biased region" description="Low complexity" evidence="4">
    <location>
        <begin position="185"/>
        <end position="199"/>
    </location>
</feature>
<dbReference type="AlphaFoldDB" id="A0A1L7WGL3"/>
<feature type="region of interest" description="Disordered" evidence="4">
    <location>
        <begin position="377"/>
        <end position="417"/>
    </location>
</feature>
<dbReference type="Pfam" id="PF01494">
    <property type="entry name" value="FAD_binding_3"/>
    <property type="match status" value="2"/>
</dbReference>
<keyword evidence="5" id="KW-1133">Transmembrane helix</keyword>
<dbReference type="Gene3D" id="3.50.50.60">
    <property type="entry name" value="FAD/NAD(P)-binding domain"/>
    <property type="match status" value="2"/>
</dbReference>
<keyword evidence="8" id="KW-1185">Reference proteome</keyword>
<name>A0A1L7WGL3_9HELO</name>
<keyword evidence="7" id="KW-0503">Monooxygenase</keyword>
<evidence type="ECO:0000259" key="6">
    <source>
        <dbReference type="Pfam" id="PF01494"/>
    </source>
</evidence>
<reference evidence="7 8" key="1">
    <citation type="submission" date="2016-03" db="EMBL/GenBank/DDBJ databases">
        <authorList>
            <person name="Ploux O."/>
        </authorList>
    </citation>
    <scope>NUCLEOTIDE SEQUENCE [LARGE SCALE GENOMIC DNA]</scope>
    <source>
        <strain evidence="7 8">UAMH 11012</strain>
    </source>
</reference>
<organism evidence="7 8">
    <name type="scientific">Phialocephala subalpina</name>
    <dbReference type="NCBI Taxonomy" id="576137"/>
    <lineage>
        <taxon>Eukaryota</taxon>
        <taxon>Fungi</taxon>
        <taxon>Dikarya</taxon>
        <taxon>Ascomycota</taxon>
        <taxon>Pezizomycotina</taxon>
        <taxon>Leotiomycetes</taxon>
        <taxon>Helotiales</taxon>
        <taxon>Mollisiaceae</taxon>
        <taxon>Phialocephala</taxon>
        <taxon>Phialocephala fortinii species complex</taxon>
    </lineage>
</organism>
<dbReference type="GO" id="GO:0004497">
    <property type="term" value="F:monooxygenase activity"/>
    <property type="evidence" value="ECO:0007669"/>
    <property type="project" value="UniProtKB-KW"/>
</dbReference>
<dbReference type="STRING" id="576137.A0A1L7WGL3"/>
<keyword evidence="3" id="KW-0560">Oxidoreductase</keyword>
<proteinExistence type="predicted"/>
<keyword evidence="1" id="KW-0285">Flavoprotein</keyword>
<dbReference type="PANTHER" id="PTHR46865:SF2">
    <property type="entry name" value="MONOOXYGENASE"/>
    <property type="match status" value="1"/>
</dbReference>
<evidence type="ECO:0000256" key="4">
    <source>
        <dbReference type="SAM" id="MobiDB-lite"/>
    </source>
</evidence>
<dbReference type="InterPro" id="IPR036188">
    <property type="entry name" value="FAD/NAD-bd_sf"/>
</dbReference>
<feature type="domain" description="FAD-binding" evidence="6">
    <location>
        <begin position="7"/>
        <end position="170"/>
    </location>
</feature>
<feature type="transmembrane region" description="Helical" evidence="5">
    <location>
        <begin position="331"/>
        <end position="353"/>
    </location>
</feature>
<dbReference type="SUPFAM" id="SSF51905">
    <property type="entry name" value="FAD/NAD(P)-binding domain"/>
    <property type="match status" value="1"/>
</dbReference>
<dbReference type="InterPro" id="IPR002938">
    <property type="entry name" value="FAD-bd"/>
</dbReference>
<dbReference type="PANTHER" id="PTHR46865">
    <property type="entry name" value="OXIDOREDUCTASE-RELATED"/>
    <property type="match status" value="1"/>
</dbReference>